<keyword evidence="3" id="KW-0378">Hydrolase</keyword>
<evidence type="ECO:0000256" key="2">
    <source>
        <dbReference type="ARBA" id="ARBA00022670"/>
    </source>
</evidence>
<dbReference type="Proteomes" id="UP000218272">
    <property type="component" value="Chromosome SCLO_1"/>
</dbReference>
<dbReference type="InterPro" id="IPR038765">
    <property type="entry name" value="Papain-like_cys_pep_sf"/>
</dbReference>
<dbReference type="SUPFAM" id="SSF54001">
    <property type="entry name" value="Cysteine proteinases"/>
    <property type="match status" value="1"/>
</dbReference>
<dbReference type="Pfam" id="PF09931">
    <property type="entry name" value="Phage_phiJL001_Gp84_N"/>
    <property type="match status" value="1"/>
</dbReference>
<evidence type="ECO:0000313" key="7">
    <source>
        <dbReference type="Proteomes" id="UP000218272"/>
    </source>
</evidence>
<dbReference type="InterPro" id="IPR000064">
    <property type="entry name" value="NLP_P60_dom"/>
</dbReference>
<name>A0A1E1F6T3_9SPHN</name>
<dbReference type="InterPro" id="IPR011928">
    <property type="entry name" value="Phage_phiJL001_Gp84"/>
</dbReference>
<accession>A0A1E1F6T3</accession>
<dbReference type="GO" id="GO:0006508">
    <property type="term" value="P:proteolysis"/>
    <property type="evidence" value="ECO:0007669"/>
    <property type="project" value="UniProtKB-KW"/>
</dbReference>
<gene>
    <name evidence="6" type="ORF">SCLO_1031950</name>
</gene>
<evidence type="ECO:0000256" key="4">
    <source>
        <dbReference type="ARBA" id="ARBA00022807"/>
    </source>
</evidence>
<organism evidence="6 7">
    <name type="scientific">Sphingobium cloacae</name>
    <dbReference type="NCBI Taxonomy" id="120107"/>
    <lineage>
        <taxon>Bacteria</taxon>
        <taxon>Pseudomonadati</taxon>
        <taxon>Pseudomonadota</taxon>
        <taxon>Alphaproteobacteria</taxon>
        <taxon>Sphingomonadales</taxon>
        <taxon>Sphingomonadaceae</taxon>
        <taxon>Sphingobium</taxon>
    </lineage>
</organism>
<keyword evidence="2" id="KW-0645">Protease</keyword>
<keyword evidence="7" id="KW-1185">Reference proteome</keyword>
<keyword evidence="4" id="KW-0788">Thiol protease</keyword>
<reference evidence="6 7" key="1">
    <citation type="submission" date="2016-10" db="EMBL/GenBank/DDBJ databases">
        <title>Complete Genome Sequence of the Nonylphenol-Degrading Bacterium Sphingobium cloacae JCM 10874T.</title>
        <authorList>
            <person name="Ootsuka M."/>
            <person name="Nishizawa T."/>
            <person name="Ohta H."/>
        </authorList>
    </citation>
    <scope>NUCLEOTIDE SEQUENCE [LARGE SCALE GENOMIC DNA]</scope>
    <source>
        <strain evidence="6 7">JCM 10874</strain>
    </source>
</reference>
<dbReference type="PROSITE" id="PS51935">
    <property type="entry name" value="NLPC_P60"/>
    <property type="match status" value="1"/>
</dbReference>
<sequence length="408" mass="42800">MSVDEILGKPLCTLAFCWRLERRDGVTIGLTSHDRDLTVDHVRYRAAPGMMPSAIRNGITAEGADMDVEGALTSEAISEADLMAGRWDGAALEVRLTEWEEPGVLWLLLARGEIGAVGRKGGAFTAELIGATNVLRSAVAPSTSPDCRARLGDRQCRVDMAGRRRVVAVSGVEDGVAQVDGLAASAYAFGTLRWLTGVNGGAGSGGDGQCGGRGDAGRSAALCGGGGDIGPADGRMRPAIGDLRGALRQCRQFPGGALSAGDGPADPLSRRMSGDGFAARVVAEARALIGVPFRLHGRSAEMGLDCVGLAALAYRRAGHRGMVPRGYALRTRDVGRIEAWLREAGLRDVEKGEAGDLALVRPGPLHLHLMIRAPGGFVHAHAGLRQVVEMPGDSPWPVIGHWRTMGEK</sequence>
<feature type="domain" description="NlpC/P60" evidence="5">
    <location>
        <begin position="275"/>
        <end position="408"/>
    </location>
</feature>
<evidence type="ECO:0000256" key="3">
    <source>
        <dbReference type="ARBA" id="ARBA00022801"/>
    </source>
</evidence>
<dbReference type="KEGG" id="sclo:SCLO_1031950"/>
<dbReference type="NCBIfam" id="TIGR02218">
    <property type="entry name" value="phg_TIGR02218"/>
    <property type="match status" value="1"/>
</dbReference>
<evidence type="ECO:0000313" key="6">
    <source>
        <dbReference type="EMBL" id="BAV66235.1"/>
    </source>
</evidence>
<proteinExistence type="inferred from homology"/>
<dbReference type="GO" id="GO:0008234">
    <property type="term" value="F:cysteine-type peptidase activity"/>
    <property type="evidence" value="ECO:0007669"/>
    <property type="project" value="UniProtKB-KW"/>
</dbReference>
<dbReference type="AlphaFoldDB" id="A0A1E1F6T3"/>
<dbReference type="EMBL" id="AP017655">
    <property type="protein sequence ID" value="BAV66235.1"/>
    <property type="molecule type" value="Genomic_DNA"/>
</dbReference>
<dbReference type="Gene3D" id="3.90.1720.10">
    <property type="entry name" value="endopeptidase domain like (from Nostoc punctiforme)"/>
    <property type="match status" value="1"/>
</dbReference>
<evidence type="ECO:0000259" key="5">
    <source>
        <dbReference type="PROSITE" id="PS51935"/>
    </source>
</evidence>
<protein>
    <recommendedName>
        <fullName evidence="5">NlpC/P60 domain-containing protein</fullName>
    </recommendedName>
</protein>
<comment type="similarity">
    <text evidence="1">Belongs to the peptidase C40 family.</text>
</comment>
<evidence type="ECO:0000256" key="1">
    <source>
        <dbReference type="ARBA" id="ARBA00007074"/>
    </source>
</evidence>